<sequence>MANFRRGDEERKDIFYLETLALPGEIQSMVVGRFFDKNVETLVLAKSTYLSIFQNNEEEDSYDFVDHIQVYKEVYCLYTSVQPHSLDCLFVLSIGGEWLLLQWNKTRFFPLATGSLLKAIQPLMKTPEQRRFRLDPSFQWAVSVVPITDNSPRFFTRPSPKSDGKQVPGQTQPIICISFRAIIVADETVFVGVKYDGPDAIFLSEIKDNFSSALKKFPNKYGYFDPDYKQGHKQKNMNIVIRNGLENEWKIQQKVDKNKKDLCIANADTFIFFEDDEYQSKFNISENENKQRNINIHPHQQNNYISIFESINRVRHLSFTTSMRLMSFPIRKKPFIMPSFQFNDPLNRERDGEVAGSGLSEVQNHGRIQLPEYISPNIQSQKSNNNQQINDFQASQNYSGSDLDNSQLCCTTAIALVDQPVGQSAISLLFDFKHHRISLHSFIIVSLPISSSRIMPVIDENRVMKTLKGVDIEPMVRIHSGNVNVVKGNNQFFGNESIPNFHPFLIINSVAIGLFTSHLALMKFLFPIPFTQPPMTSNSSMIVDLSSGSIFEFPGKETNVKELGDGGSEDFQYNPTWVSSVSPLPKYSFSPHHSQNDRFILGVGNGRTGALHCVTVGRKMQMVMQGKCKTTFFTVG</sequence>
<evidence type="ECO:0000313" key="2">
    <source>
        <dbReference type="Proteomes" id="UP000324800"/>
    </source>
</evidence>
<dbReference type="InterPro" id="IPR015943">
    <property type="entry name" value="WD40/YVTN_repeat-like_dom_sf"/>
</dbReference>
<protein>
    <submittedName>
        <fullName evidence="1">Uncharacterized protein</fullName>
    </submittedName>
</protein>
<evidence type="ECO:0000313" key="1">
    <source>
        <dbReference type="EMBL" id="KAA6395750.1"/>
    </source>
</evidence>
<dbReference type="AlphaFoldDB" id="A0A5J4WLC6"/>
<dbReference type="Gene3D" id="2.130.10.10">
    <property type="entry name" value="YVTN repeat-like/Quinoprotein amine dehydrogenase"/>
    <property type="match status" value="1"/>
</dbReference>
<gene>
    <name evidence="1" type="ORF">EZS28_008724</name>
</gene>
<reference evidence="1 2" key="1">
    <citation type="submission" date="2019-03" db="EMBL/GenBank/DDBJ databases">
        <title>Single cell metagenomics reveals metabolic interactions within the superorganism composed of flagellate Streblomastix strix and complex community of Bacteroidetes bacteria on its surface.</title>
        <authorList>
            <person name="Treitli S.C."/>
            <person name="Kolisko M."/>
            <person name="Husnik F."/>
            <person name="Keeling P."/>
            <person name="Hampl V."/>
        </authorList>
    </citation>
    <scope>NUCLEOTIDE SEQUENCE [LARGE SCALE GENOMIC DNA]</scope>
    <source>
        <strain evidence="1">ST1C</strain>
    </source>
</reference>
<name>A0A5J4WLC6_9EUKA</name>
<dbReference type="EMBL" id="SNRW01001601">
    <property type="protein sequence ID" value="KAA6395750.1"/>
    <property type="molecule type" value="Genomic_DNA"/>
</dbReference>
<accession>A0A5J4WLC6</accession>
<dbReference type="Proteomes" id="UP000324800">
    <property type="component" value="Unassembled WGS sequence"/>
</dbReference>
<comment type="caution">
    <text evidence="1">The sequence shown here is derived from an EMBL/GenBank/DDBJ whole genome shotgun (WGS) entry which is preliminary data.</text>
</comment>
<proteinExistence type="predicted"/>
<organism evidence="1 2">
    <name type="scientific">Streblomastix strix</name>
    <dbReference type="NCBI Taxonomy" id="222440"/>
    <lineage>
        <taxon>Eukaryota</taxon>
        <taxon>Metamonada</taxon>
        <taxon>Preaxostyla</taxon>
        <taxon>Oxymonadida</taxon>
        <taxon>Streblomastigidae</taxon>
        <taxon>Streblomastix</taxon>
    </lineage>
</organism>